<dbReference type="RefSeq" id="XP_033521541.1">
    <property type="nucleotide sequence ID" value="XM_033671650.1"/>
</dbReference>
<dbReference type="InterPro" id="IPR049326">
    <property type="entry name" value="Rhodopsin_dom_fungi"/>
</dbReference>
<evidence type="ECO:0000313" key="10">
    <source>
        <dbReference type="Proteomes" id="UP000799771"/>
    </source>
</evidence>
<proteinExistence type="inferred from homology"/>
<dbReference type="AlphaFoldDB" id="A0A6A6A582"/>
<feature type="transmembrane region" description="Helical" evidence="7">
    <location>
        <begin position="140"/>
        <end position="163"/>
    </location>
</feature>
<dbReference type="Pfam" id="PF20684">
    <property type="entry name" value="Fung_rhodopsin"/>
    <property type="match status" value="1"/>
</dbReference>
<dbReference type="GO" id="GO:0016020">
    <property type="term" value="C:membrane"/>
    <property type="evidence" value="ECO:0007669"/>
    <property type="project" value="UniProtKB-SubCell"/>
</dbReference>
<accession>A0A6A6A582</accession>
<keyword evidence="10" id="KW-1185">Reference proteome</keyword>
<comment type="subcellular location">
    <subcellularLocation>
        <location evidence="1">Membrane</location>
        <topology evidence="1">Multi-pass membrane protein</topology>
    </subcellularLocation>
</comment>
<keyword evidence="3 7" id="KW-1133">Transmembrane helix</keyword>
<protein>
    <recommendedName>
        <fullName evidence="8">Rhodopsin domain-containing protein</fullName>
    </recommendedName>
</protein>
<evidence type="ECO:0000256" key="7">
    <source>
        <dbReference type="SAM" id="Phobius"/>
    </source>
</evidence>
<gene>
    <name evidence="9" type="ORF">P153DRAFT_398518</name>
</gene>
<comment type="similarity">
    <text evidence="5">Belongs to the SAT4 family.</text>
</comment>
<evidence type="ECO:0000259" key="8">
    <source>
        <dbReference type="Pfam" id="PF20684"/>
    </source>
</evidence>
<feature type="transmembrane region" description="Helical" evidence="7">
    <location>
        <begin position="31"/>
        <end position="52"/>
    </location>
</feature>
<keyword evidence="2 7" id="KW-0812">Transmembrane</keyword>
<name>A0A6A6A582_9PLEO</name>
<organism evidence="9 10">
    <name type="scientific">Dothidotthia symphoricarpi CBS 119687</name>
    <dbReference type="NCBI Taxonomy" id="1392245"/>
    <lineage>
        <taxon>Eukaryota</taxon>
        <taxon>Fungi</taxon>
        <taxon>Dikarya</taxon>
        <taxon>Ascomycota</taxon>
        <taxon>Pezizomycotina</taxon>
        <taxon>Dothideomycetes</taxon>
        <taxon>Pleosporomycetidae</taxon>
        <taxon>Pleosporales</taxon>
        <taxon>Dothidotthiaceae</taxon>
        <taxon>Dothidotthia</taxon>
    </lineage>
</organism>
<dbReference type="EMBL" id="ML977511">
    <property type="protein sequence ID" value="KAF2127152.1"/>
    <property type="molecule type" value="Genomic_DNA"/>
</dbReference>
<feature type="transmembrane region" description="Helical" evidence="7">
    <location>
        <begin position="191"/>
        <end position="215"/>
    </location>
</feature>
<evidence type="ECO:0000256" key="6">
    <source>
        <dbReference type="SAM" id="MobiDB-lite"/>
    </source>
</evidence>
<dbReference type="PANTHER" id="PTHR33048:SF47">
    <property type="entry name" value="INTEGRAL MEMBRANE PROTEIN-RELATED"/>
    <property type="match status" value="1"/>
</dbReference>
<dbReference type="InterPro" id="IPR052337">
    <property type="entry name" value="SAT4-like"/>
</dbReference>
<dbReference type="OrthoDB" id="61113at2759"/>
<feature type="transmembrane region" description="Helical" evidence="7">
    <location>
        <begin position="227"/>
        <end position="246"/>
    </location>
</feature>
<evidence type="ECO:0000256" key="5">
    <source>
        <dbReference type="ARBA" id="ARBA00038359"/>
    </source>
</evidence>
<feature type="region of interest" description="Disordered" evidence="6">
    <location>
        <begin position="333"/>
        <end position="387"/>
    </location>
</feature>
<sequence length="387" mass="43767">MGIWDELLTEMIAKAPDPDEPLPFSNRKATIYGSTIPFLIISWVAVLFRFWVRFRVVREPGWDDVFVLLAAMCNTAATICVCFSVEHGLGQHMLYLGLENVERYLMFFYIEHSMYLTETSLIKISLLLQYLRIFKAGMMRWICVTLLVLVSIWGFGFSIAGWFSCNPIRGAYIRTLNAKCYGFGLDNVDGFVSMFIAQSSTNMAFDIAIFLTPLVLFNTPNLKWKNLVGMVGVFAFGAVAVGISVWRLCSIVVTRAATVPYMDFTWFSPVPVVLSCLEVDLAIICASMPIFWPVLQKSLSAIFVSYEVQITEDHVEDHGLAYELEHNKSERRGSVRSCSGTSTDELTKEEEGFELKGQYPMGVDPFETRGPQVNIKSQPKPEPHWEI</sequence>
<feature type="domain" description="Rhodopsin" evidence="8">
    <location>
        <begin position="48"/>
        <end position="297"/>
    </location>
</feature>
<evidence type="ECO:0000256" key="1">
    <source>
        <dbReference type="ARBA" id="ARBA00004141"/>
    </source>
</evidence>
<evidence type="ECO:0000256" key="2">
    <source>
        <dbReference type="ARBA" id="ARBA00022692"/>
    </source>
</evidence>
<evidence type="ECO:0000256" key="4">
    <source>
        <dbReference type="ARBA" id="ARBA00023136"/>
    </source>
</evidence>
<dbReference type="GeneID" id="54412082"/>
<evidence type="ECO:0000313" key="9">
    <source>
        <dbReference type="EMBL" id="KAF2127152.1"/>
    </source>
</evidence>
<keyword evidence="4 7" id="KW-0472">Membrane</keyword>
<feature type="transmembrane region" description="Helical" evidence="7">
    <location>
        <begin position="64"/>
        <end position="86"/>
    </location>
</feature>
<feature type="compositionally biased region" description="Basic and acidic residues" evidence="6">
    <location>
        <begin position="345"/>
        <end position="354"/>
    </location>
</feature>
<dbReference type="PANTHER" id="PTHR33048">
    <property type="entry name" value="PTH11-LIKE INTEGRAL MEMBRANE PROTEIN (AFU_ORTHOLOGUE AFUA_5G11245)"/>
    <property type="match status" value="1"/>
</dbReference>
<evidence type="ECO:0000256" key="3">
    <source>
        <dbReference type="ARBA" id="ARBA00022989"/>
    </source>
</evidence>
<reference evidence="9" key="1">
    <citation type="journal article" date="2020" name="Stud. Mycol.">
        <title>101 Dothideomycetes genomes: a test case for predicting lifestyles and emergence of pathogens.</title>
        <authorList>
            <person name="Haridas S."/>
            <person name="Albert R."/>
            <person name="Binder M."/>
            <person name="Bloem J."/>
            <person name="Labutti K."/>
            <person name="Salamov A."/>
            <person name="Andreopoulos B."/>
            <person name="Baker S."/>
            <person name="Barry K."/>
            <person name="Bills G."/>
            <person name="Bluhm B."/>
            <person name="Cannon C."/>
            <person name="Castanera R."/>
            <person name="Culley D."/>
            <person name="Daum C."/>
            <person name="Ezra D."/>
            <person name="Gonzalez J."/>
            <person name="Henrissat B."/>
            <person name="Kuo A."/>
            <person name="Liang C."/>
            <person name="Lipzen A."/>
            <person name="Lutzoni F."/>
            <person name="Magnuson J."/>
            <person name="Mondo S."/>
            <person name="Nolan M."/>
            <person name="Ohm R."/>
            <person name="Pangilinan J."/>
            <person name="Park H.-J."/>
            <person name="Ramirez L."/>
            <person name="Alfaro M."/>
            <person name="Sun H."/>
            <person name="Tritt A."/>
            <person name="Yoshinaga Y."/>
            <person name="Zwiers L.-H."/>
            <person name="Turgeon B."/>
            <person name="Goodwin S."/>
            <person name="Spatafora J."/>
            <person name="Crous P."/>
            <person name="Grigoriev I."/>
        </authorList>
    </citation>
    <scope>NUCLEOTIDE SEQUENCE</scope>
    <source>
        <strain evidence="9">CBS 119687</strain>
    </source>
</reference>
<feature type="transmembrane region" description="Helical" evidence="7">
    <location>
        <begin position="106"/>
        <end position="128"/>
    </location>
</feature>
<dbReference type="Proteomes" id="UP000799771">
    <property type="component" value="Unassembled WGS sequence"/>
</dbReference>